<reference evidence="1 2" key="1">
    <citation type="submission" date="2015-03" db="EMBL/GenBank/DDBJ databases">
        <authorList>
            <person name="Murphy D."/>
        </authorList>
    </citation>
    <scope>NUCLEOTIDE SEQUENCE [LARGE SCALE GENOMIC DNA]</scope>
    <source>
        <strain evidence="1 2">OL-4</strain>
    </source>
</reference>
<evidence type="ECO:0000313" key="2">
    <source>
        <dbReference type="Proteomes" id="UP000045545"/>
    </source>
</evidence>
<name>A0A0E3W2P4_9FIRM</name>
<dbReference type="EMBL" id="CGIH01000005">
    <property type="protein sequence ID" value="CFX12476.1"/>
    <property type="molecule type" value="Genomic_DNA"/>
</dbReference>
<accession>A0A0E3W2P4</accession>
<sequence length="67" mass="7471">MGEYLCEEITSIIIGAAYRVYNSLGSGFLEKVYENALLIELESKGLSVKQQAPIKVTYNGKSYLSIY</sequence>
<dbReference type="AlphaFoldDB" id="A0A0E3W2P4"/>
<dbReference type="OrthoDB" id="9806869at2"/>
<dbReference type="Pfam" id="PF13366">
    <property type="entry name" value="PDDEXK_3"/>
    <property type="match status" value="1"/>
</dbReference>
<proteinExistence type="predicted"/>
<dbReference type="RefSeq" id="WP_084691446.1">
    <property type="nucleotide sequence ID" value="NZ_CGIH01000005.1"/>
</dbReference>
<organism evidence="1 2">
    <name type="scientific">Syntrophomonas zehnderi OL-4</name>
    <dbReference type="NCBI Taxonomy" id="690567"/>
    <lineage>
        <taxon>Bacteria</taxon>
        <taxon>Bacillati</taxon>
        <taxon>Bacillota</taxon>
        <taxon>Clostridia</taxon>
        <taxon>Eubacteriales</taxon>
        <taxon>Syntrophomonadaceae</taxon>
        <taxon>Syntrophomonas</taxon>
    </lineage>
</organism>
<keyword evidence="2" id="KW-1185">Reference proteome</keyword>
<dbReference type="Proteomes" id="UP000045545">
    <property type="component" value="Unassembled WGS sequence"/>
</dbReference>
<protein>
    <submittedName>
        <fullName evidence="1">GxxExxY protein</fullName>
    </submittedName>
</protein>
<gene>
    <name evidence="1" type="ORF">540</name>
</gene>
<dbReference type="InterPro" id="IPR026350">
    <property type="entry name" value="GxxExxY"/>
</dbReference>
<evidence type="ECO:0000313" key="1">
    <source>
        <dbReference type="EMBL" id="CFX12476.1"/>
    </source>
</evidence>
<dbReference type="STRING" id="690567.540"/>
<dbReference type="NCBIfam" id="TIGR04256">
    <property type="entry name" value="GxxExxY"/>
    <property type="match status" value="1"/>
</dbReference>